<dbReference type="EMBL" id="CP003316">
    <property type="protein sequence ID" value="AFA40707.1"/>
    <property type="molecule type" value="Genomic_DNA"/>
</dbReference>
<keyword evidence="2" id="KW-1185">Reference proteome</keyword>
<dbReference type="STRING" id="698757.Pogu_2680"/>
<dbReference type="GO" id="GO:0051536">
    <property type="term" value="F:iron-sulfur cluster binding"/>
    <property type="evidence" value="ECO:0007669"/>
    <property type="project" value="InterPro"/>
</dbReference>
<dbReference type="InterPro" id="IPR009051">
    <property type="entry name" value="Helical_ferredxn"/>
</dbReference>
<dbReference type="AlphaFoldDB" id="H6QDT7"/>
<dbReference type="SUPFAM" id="SSF46548">
    <property type="entry name" value="alpha-helical ferredoxin"/>
    <property type="match status" value="1"/>
</dbReference>
<evidence type="ECO:0000313" key="1">
    <source>
        <dbReference type="EMBL" id="AFA40707.1"/>
    </source>
</evidence>
<organism evidence="1 2">
    <name type="scientific">Pyrobaculum oguniense (strain DSM 13380 / JCM 10595 / TE7)</name>
    <dbReference type="NCBI Taxonomy" id="698757"/>
    <lineage>
        <taxon>Archaea</taxon>
        <taxon>Thermoproteota</taxon>
        <taxon>Thermoprotei</taxon>
        <taxon>Thermoproteales</taxon>
        <taxon>Thermoproteaceae</taxon>
        <taxon>Pyrobaculum</taxon>
    </lineage>
</organism>
<dbReference type="KEGG" id="pog:Pogu_2680"/>
<name>H6QDT7_PYROT</name>
<dbReference type="eggNOG" id="arCOG00961">
    <property type="taxonomic scope" value="Archaea"/>
</dbReference>
<gene>
    <name evidence="1" type="ordered locus">Pogu_2680</name>
</gene>
<reference evidence="1 2" key="1">
    <citation type="journal article" date="2012" name="Stand. Genomic Sci.">
        <title>Complete genome sequence of Pyrobaculum oguniense.</title>
        <authorList>
            <person name="Bernick D.L."/>
            <person name="Karplus K."/>
            <person name="Lui L.M."/>
            <person name="Coker J.K."/>
            <person name="Murphy J.N."/>
            <person name="Chan P.P."/>
            <person name="Cozen A.E."/>
            <person name="Lowe T.M."/>
        </authorList>
    </citation>
    <scope>NUCLEOTIDE SEQUENCE [LARGE SCALE GENOMIC DNA]</scope>
    <source>
        <strain evidence="1 2">TE7</strain>
    </source>
</reference>
<evidence type="ECO:0008006" key="3">
    <source>
        <dbReference type="Google" id="ProtNLM"/>
    </source>
</evidence>
<dbReference type="Gene3D" id="1.10.1060.10">
    <property type="entry name" value="Alpha-helical ferredoxin"/>
    <property type="match status" value="1"/>
</dbReference>
<accession>H6QDT7</accession>
<proteinExistence type="predicted"/>
<dbReference type="HOGENOM" id="CLU_187361_0_0_2"/>
<evidence type="ECO:0000313" key="2">
    <source>
        <dbReference type="Proteomes" id="UP000009062"/>
    </source>
</evidence>
<protein>
    <recommendedName>
        <fullName evidence="3">4Fe-4S ferredoxin-type domain-containing protein</fullName>
    </recommendedName>
</protein>
<sequence length="80" mass="8939">MPVLRLPRIYVPTFCAIRIMHFGPRGRINIIKNFSGEMSEEAYGGVMRCLLCGSCEPECAAGIKITEAIRALKMHLAQTR</sequence>
<dbReference type="Proteomes" id="UP000009062">
    <property type="component" value="Chromosome"/>
</dbReference>